<comment type="caution">
    <text evidence="1">The sequence shown here is derived from an EMBL/GenBank/DDBJ whole genome shotgun (WGS) entry which is preliminary data.</text>
</comment>
<dbReference type="InterPro" id="IPR017853">
    <property type="entry name" value="GH"/>
</dbReference>
<dbReference type="PANTHER" id="PTHR34823">
    <property type="entry name" value="GLCNAC-BINDING PROTEIN A"/>
    <property type="match status" value="1"/>
</dbReference>
<keyword evidence="2" id="KW-1185">Reference proteome</keyword>
<proteinExistence type="predicted"/>
<sequence>MSYAQQETNSRNLKGLPDKIIAGVLDLRYPVSAKQVNIKQAHDDGYNLLIVGYSSIKDNQIGFLDPNTRKLEQTPIILKAKVADAQKENIKTLISINNVEGIYDTDVKIQSIARSIADFVRVNKAVGIVYSFSKYIGTDGIVKVTQEIKKIDPSIVIAINPSVNHGLLVTSANNNDYSKLIKSGDVDYIIVKEYGKLGQNKSSYIVDSYPDIIKKNDIPTSTKILIEEPTTALIGGVNTIYHPDTNATDSISTVEAIDNLLPEIHKFKYRVRFSGMVGNSLNLDYSPDSYGLHDHKEGGFAKQLKNCIYNNQCKKSKNTPHAPVVGGVLSFLDSDVYENNSSSAQKSNTSLSMLIPEYSDYCEKNPDICVYNMVFISYFKDLNKEGFVFDFNNNSDKNYVLADKKNIKRFIAYMNHHGKRVILSMGDEHSRIDWSELDTDKLARFIEYYGFDGINFDLDKNTPKNQNDIQEAATKIKSLVQAIRSKDRDFILSFSPEWQYIISPINKKDMQNIYNDDSYVLLINAVGLDNITYIFLDTYSLKSPYAFFSYEKSGDKYKEVSPLSNYVTFISSLAWALTTDQGYEANKDKYLGDEDIMLPSSKLVFLVDSKKLKSNQVNKIIDKIKENKASFDGFVLANFKPSEKTVLSYEASKELIDAIYAAEFPRIVNYRKPTKPETRKKATTIRWANDKDYIDYPDMLGSYIYGTEVRYLGHTYKCIATDIDMCNNLSYAPNSSFSYFIWEEVAQDIKQSRLGNTDTTLQIELDSTEINYPDKIGTYTDETVVVSGNKKFRCMSGKEKLCNSLKYDPKLSQAYKAWKDISLDNVKYNTHELPVNTYRYPDGIKFYMGGTQVLHKDEIYRCKVGPESDLCRNITYEPSSEYGSDVWEKVEEKNYSDMVSSSSTYKYPDSIGDYVAGTVVSHDGKEYLCEYGNLSKLCKSKYYTPGETKSAKIWSKV</sequence>
<dbReference type="GO" id="GO:0016787">
    <property type="term" value="F:hydrolase activity"/>
    <property type="evidence" value="ECO:0007669"/>
    <property type="project" value="UniProtKB-KW"/>
</dbReference>
<protein>
    <submittedName>
        <fullName evidence="1">Glycosyl hydrolase family 18 protein</fullName>
    </submittedName>
</protein>
<dbReference type="Gene3D" id="3.20.20.80">
    <property type="entry name" value="Glycosidases"/>
    <property type="match status" value="2"/>
</dbReference>
<dbReference type="Proteomes" id="UP001628164">
    <property type="component" value="Unassembled WGS sequence"/>
</dbReference>
<dbReference type="SUPFAM" id="SSF51445">
    <property type="entry name" value="(Trans)glycosidases"/>
    <property type="match status" value="2"/>
</dbReference>
<organism evidence="1 2">
    <name type="scientific">Francisella sciaenopsi</name>
    <dbReference type="NCBI Taxonomy" id="3055034"/>
    <lineage>
        <taxon>Bacteria</taxon>
        <taxon>Pseudomonadati</taxon>
        <taxon>Pseudomonadota</taxon>
        <taxon>Gammaproteobacteria</taxon>
        <taxon>Thiotrichales</taxon>
        <taxon>Francisellaceae</taxon>
        <taxon>Francisella</taxon>
    </lineage>
</organism>
<dbReference type="EMBL" id="BTHG01000002">
    <property type="protein sequence ID" value="GMN89274.1"/>
    <property type="molecule type" value="Genomic_DNA"/>
</dbReference>
<dbReference type="PANTHER" id="PTHR34823:SF1">
    <property type="entry name" value="CHITIN-BINDING TYPE-4 DOMAIN-CONTAINING PROTEIN"/>
    <property type="match status" value="1"/>
</dbReference>
<gene>
    <name evidence="1" type="ORF">fsci_07600</name>
</gene>
<dbReference type="InterPro" id="IPR051024">
    <property type="entry name" value="GlcNAc_Chitin_IntDeg"/>
</dbReference>
<accession>A0ABQ6PFN7</accession>
<evidence type="ECO:0000313" key="2">
    <source>
        <dbReference type="Proteomes" id="UP001628164"/>
    </source>
</evidence>
<reference evidence="1 2" key="1">
    <citation type="journal article" date="2024" name="Dis. Aquat. Organ.">
        <title>Francisella sciaenopsi sp. nov. isolated from diseased red drum Sciaenops ocellatus in Florida, USA.</title>
        <authorList>
            <person name="Kawahara M."/>
            <person name="Cody T.T."/>
            <person name="Yanong R.P.E."/>
            <person name="Henderson E."/>
            <person name="Yazdi Z."/>
            <person name="Soto E."/>
        </authorList>
    </citation>
    <scope>NUCLEOTIDE SEQUENCE [LARGE SCALE GENOMIC DNA]</scope>
    <source>
        <strain evidence="1 2">R22-20-7</strain>
    </source>
</reference>
<name>A0ABQ6PFN7_9GAMM</name>
<evidence type="ECO:0000313" key="1">
    <source>
        <dbReference type="EMBL" id="GMN89274.1"/>
    </source>
</evidence>
<keyword evidence="1" id="KW-0378">Hydrolase</keyword>